<dbReference type="InterPro" id="IPR027246">
    <property type="entry name" value="Porin_Euk/Tom40"/>
</dbReference>
<name>A0A0D2N469_9CHLO</name>
<dbReference type="Pfam" id="PF01459">
    <property type="entry name" value="Porin_3"/>
    <property type="match status" value="1"/>
</dbReference>
<dbReference type="Proteomes" id="UP000054498">
    <property type="component" value="Unassembled WGS sequence"/>
</dbReference>
<comment type="similarity">
    <text evidence="1">Belongs to the eukaryotic mitochondrial porin (TC 1.B.8.1) family.</text>
</comment>
<dbReference type="EMBL" id="KK101443">
    <property type="protein sequence ID" value="KIZ00871.1"/>
    <property type="molecule type" value="Genomic_DNA"/>
</dbReference>
<evidence type="ECO:0000313" key="3">
    <source>
        <dbReference type="Proteomes" id="UP000054498"/>
    </source>
</evidence>
<dbReference type="PANTHER" id="PTHR11743:SF70">
    <property type="entry name" value="GH26960P-RELATED"/>
    <property type="match status" value="1"/>
</dbReference>
<protein>
    <submittedName>
        <fullName evidence="2">Outer membrane protein porin</fullName>
    </submittedName>
</protein>
<accession>A0A0D2N469</accession>
<evidence type="ECO:0000313" key="2">
    <source>
        <dbReference type="EMBL" id="KIZ00871.1"/>
    </source>
</evidence>
<dbReference type="OrthoDB" id="7827681at2759"/>
<dbReference type="STRING" id="145388.A0A0D2N469"/>
<dbReference type="InterPro" id="IPR001925">
    <property type="entry name" value="Porin_Euk"/>
</dbReference>
<dbReference type="KEGG" id="mng:MNEG_7093"/>
<dbReference type="PANTHER" id="PTHR11743">
    <property type="entry name" value="VOLTAGE-DEPENDENT ANION-SELECTIVE CHANNEL"/>
    <property type="match status" value="1"/>
</dbReference>
<organism evidence="2 3">
    <name type="scientific">Monoraphidium neglectum</name>
    <dbReference type="NCBI Taxonomy" id="145388"/>
    <lineage>
        <taxon>Eukaryota</taxon>
        <taxon>Viridiplantae</taxon>
        <taxon>Chlorophyta</taxon>
        <taxon>core chlorophytes</taxon>
        <taxon>Chlorophyceae</taxon>
        <taxon>CS clade</taxon>
        <taxon>Sphaeropleales</taxon>
        <taxon>Selenastraceae</taxon>
        <taxon>Monoraphidium</taxon>
    </lineage>
</organism>
<dbReference type="RefSeq" id="XP_013899890.1">
    <property type="nucleotide sequence ID" value="XM_014044436.1"/>
</dbReference>
<dbReference type="GO" id="GO:0008308">
    <property type="term" value="F:voltage-gated monoatomic anion channel activity"/>
    <property type="evidence" value="ECO:0007669"/>
    <property type="project" value="InterPro"/>
</dbReference>
<evidence type="ECO:0000256" key="1">
    <source>
        <dbReference type="ARBA" id="ARBA00009624"/>
    </source>
</evidence>
<proteinExistence type="inferred from homology"/>
<dbReference type="Gene3D" id="2.40.160.10">
    <property type="entry name" value="Porin"/>
    <property type="match status" value="1"/>
</dbReference>
<dbReference type="AlphaFoldDB" id="A0A0D2N469"/>
<dbReference type="InterPro" id="IPR023614">
    <property type="entry name" value="Porin_dom_sf"/>
</dbReference>
<keyword evidence="3" id="KW-1185">Reference proteome</keyword>
<dbReference type="GO" id="GO:0005741">
    <property type="term" value="C:mitochondrial outer membrane"/>
    <property type="evidence" value="ECO:0007669"/>
    <property type="project" value="InterPro"/>
</dbReference>
<gene>
    <name evidence="2" type="ORF">MNEG_7093</name>
</gene>
<sequence>MVVAAFAEVGRSAREVLVGTREGVYSFDQKATLTTKTSDGVGLVLGAIRAGDKADLTLKTTYSRDGFDLNALFKTGSDSVDVIARADNLAPGLRASISATLPDTQSGKLTLDYNHPFGHATAAVGLGARPKASLALTTAVYTNFLLGVEGAVDVSKSSGGLDDYSVVAGYMGPDSQIALRLTDRLSTARLSVVHNYARGKALAAEVSRPLHQGSAVSVDFAVGIQQRLNNGALFKAKVDHLGVASLLYQQTLQGGERATLAAQLDALSPGSKPPKVGLAFDLA</sequence>
<dbReference type="CDD" id="cd07306">
    <property type="entry name" value="Porin3_VDAC"/>
    <property type="match status" value="1"/>
</dbReference>
<dbReference type="GeneID" id="25739969"/>
<reference evidence="2 3" key="1">
    <citation type="journal article" date="2013" name="BMC Genomics">
        <title>Reconstruction of the lipid metabolism for the microalga Monoraphidium neglectum from its genome sequence reveals characteristics suitable for biofuel production.</title>
        <authorList>
            <person name="Bogen C."/>
            <person name="Al-Dilaimi A."/>
            <person name="Albersmeier A."/>
            <person name="Wichmann J."/>
            <person name="Grundmann M."/>
            <person name="Rupp O."/>
            <person name="Lauersen K.J."/>
            <person name="Blifernez-Klassen O."/>
            <person name="Kalinowski J."/>
            <person name="Goesmann A."/>
            <person name="Mussgnug J.H."/>
            <person name="Kruse O."/>
        </authorList>
    </citation>
    <scope>NUCLEOTIDE SEQUENCE [LARGE SCALE GENOMIC DNA]</scope>
    <source>
        <strain evidence="2 3">SAG 48.87</strain>
    </source>
</reference>